<dbReference type="AlphaFoldDB" id="E9SDR4"/>
<organism evidence="1 2">
    <name type="scientific">Ruminococcus albus 8</name>
    <dbReference type="NCBI Taxonomy" id="246199"/>
    <lineage>
        <taxon>Bacteria</taxon>
        <taxon>Bacillati</taxon>
        <taxon>Bacillota</taxon>
        <taxon>Clostridia</taxon>
        <taxon>Eubacteriales</taxon>
        <taxon>Oscillospiraceae</taxon>
        <taxon>Ruminococcus</taxon>
    </lineage>
</organism>
<accession>E9SDR4</accession>
<protein>
    <submittedName>
        <fullName evidence="1">Uncharacterized protein</fullName>
    </submittedName>
</protein>
<comment type="caution">
    <text evidence="1">The sequence shown here is derived from an EMBL/GenBank/DDBJ whole genome shotgun (WGS) entry which is preliminary data.</text>
</comment>
<gene>
    <name evidence="1" type="ORF">CUS_7263</name>
</gene>
<proteinExistence type="predicted"/>
<dbReference type="EMBL" id="ADKM02000091">
    <property type="protein sequence ID" value="EGC02621.1"/>
    <property type="molecule type" value="Genomic_DNA"/>
</dbReference>
<keyword evidence="2" id="KW-1185">Reference proteome</keyword>
<dbReference type="OrthoDB" id="5944985at2"/>
<name>E9SDR4_RUMAL</name>
<dbReference type="STRING" id="246199.CUS_7263"/>
<reference evidence="1 2" key="1">
    <citation type="submission" date="2011-02" db="EMBL/GenBank/DDBJ databases">
        <authorList>
            <person name="Nelson K.E."/>
            <person name="Sutton G."/>
            <person name="Torralba M."/>
            <person name="Durkin S."/>
            <person name="Harkins D."/>
            <person name="Montgomery R."/>
            <person name="Ziemer C."/>
            <person name="Klaassens E."/>
            <person name="Ocuiv P."/>
            <person name="Morrison M."/>
        </authorList>
    </citation>
    <scope>NUCLEOTIDE SEQUENCE [LARGE SCALE GENOMIC DNA]</scope>
    <source>
        <strain evidence="1 2">8</strain>
    </source>
</reference>
<dbReference type="eggNOG" id="COG1475">
    <property type="taxonomic scope" value="Bacteria"/>
</dbReference>
<dbReference type="Proteomes" id="UP000004259">
    <property type="component" value="Unassembled WGS sequence"/>
</dbReference>
<sequence>MNIVCNGCREPIKVWGDYIIDGHKRYKICHEYEIEFNTEEILLKSREDAISWICADLLHNHELPENYQHYLIGRKYLAERTVGIMNITGTNQYTLDSSGRKPHSGVTATKIGIEFHISHSTVSKYLQYAKAIDRLKAEFPDFGRKILYEEIKVSQDNIILLAKKQEDEIKRIIANSAENGKVTTSDIEGRADHIEKAVIPVAAKATVKDMPAFDPDAYVSSLTLTIPSWISSIKRTAANSDIKTLSAKARCDLVKVLNDLISISTTIKNILEEN</sequence>
<evidence type="ECO:0000313" key="1">
    <source>
        <dbReference type="EMBL" id="EGC02621.1"/>
    </source>
</evidence>
<evidence type="ECO:0000313" key="2">
    <source>
        <dbReference type="Proteomes" id="UP000004259"/>
    </source>
</evidence>